<protein>
    <submittedName>
        <fullName evidence="1">Uncharacterized protein</fullName>
    </submittedName>
</protein>
<dbReference type="Proteomes" id="UP000887116">
    <property type="component" value="Unassembled WGS sequence"/>
</dbReference>
<gene>
    <name evidence="1" type="ORF">TNCT_589751</name>
</gene>
<dbReference type="AlphaFoldDB" id="A0A8X6FUN3"/>
<organism evidence="1 2">
    <name type="scientific">Trichonephila clavata</name>
    <name type="common">Joro spider</name>
    <name type="synonym">Nephila clavata</name>
    <dbReference type="NCBI Taxonomy" id="2740835"/>
    <lineage>
        <taxon>Eukaryota</taxon>
        <taxon>Metazoa</taxon>
        <taxon>Ecdysozoa</taxon>
        <taxon>Arthropoda</taxon>
        <taxon>Chelicerata</taxon>
        <taxon>Arachnida</taxon>
        <taxon>Araneae</taxon>
        <taxon>Araneomorphae</taxon>
        <taxon>Entelegynae</taxon>
        <taxon>Araneoidea</taxon>
        <taxon>Nephilidae</taxon>
        <taxon>Trichonephila</taxon>
    </lineage>
</organism>
<reference evidence="1" key="1">
    <citation type="submission" date="2020-07" db="EMBL/GenBank/DDBJ databases">
        <title>Multicomponent nature underlies the extraordinary mechanical properties of spider dragline silk.</title>
        <authorList>
            <person name="Kono N."/>
            <person name="Nakamura H."/>
            <person name="Mori M."/>
            <person name="Yoshida Y."/>
            <person name="Ohtoshi R."/>
            <person name="Malay A.D."/>
            <person name="Moran D.A.P."/>
            <person name="Tomita M."/>
            <person name="Numata K."/>
            <person name="Arakawa K."/>
        </authorList>
    </citation>
    <scope>NUCLEOTIDE SEQUENCE</scope>
</reference>
<proteinExistence type="predicted"/>
<comment type="caution">
    <text evidence="1">The sequence shown here is derived from an EMBL/GenBank/DDBJ whole genome shotgun (WGS) entry which is preliminary data.</text>
</comment>
<sequence length="94" mass="11159">MSRISNRFLVVWKAPWLRFAKQMGDRAKRELTWGATRPHRGWLGLLTPRSAWGATDRRVFALTRSDRFLFSLSRLFAEDGERFLRRLADSKRHL</sequence>
<dbReference type="EMBL" id="BMAO01013456">
    <property type="protein sequence ID" value="GFQ89003.1"/>
    <property type="molecule type" value="Genomic_DNA"/>
</dbReference>
<name>A0A8X6FUN3_TRICU</name>
<evidence type="ECO:0000313" key="1">
    <source>
        <dbReference type="EMBL" id="GFQ89003.1"/>
    </source>
</evidence>
<keyword evidence="2" id="KW-1185">Reference proteome</keyword>
<accession>A0A8X6FUN3</accession>
<evidence type="ECO:0000313" key="2">
    <source>
        <dbReference type="Proteomes" id="UP000887116"/>
    </source>
</evidence>